<sequence>MSVKRKNMILYSWEEEAFAEDVRGPLGGLVWPPRSYSCSFCTKEFRSAQALGGHMNVHRREKAKLKQTAPQSENHNDHKALCTPAALFFPSKPALLGQDSSSDTNKSCVYDEDLVVNIGDVDRSDLVLGVDLDSGLNMGGKRLKTNDDVTPAIMSGDLDLELRLSNIY</sequence>
<keyword evidence="7" id="KW-0539">Nucleus</keyword>
<evidence type="ECO:0000256" key="1">
    <source>
        <dbReference type="ARBA" id="ARBA00004123"/>
    </source>
</evidence>
<dbReference type="Gramene" id="mRNA:HanXRQr2_Chr14g0664941">
    <property type="protein sequence ID" value="CDS:HanXRQr2_Chr14g0664941.1"/>
    <property type="gene ID" value="HanXRQr2_Chr14g0664941"/>
</dbReference>
<dbReference type="PROSITE" id="PS00028">
    <property type="entry name" value="ZINC_FINGER_C2H2_1"/>
    <property type="match status" value="1"/>
</dbReference>
<evidence type="ECO:0000313" key="11">
    <source>
        <dbReference type="EMBL" id="OTG12725.1"/>
    </source>
</evidence>
<evidence type="ECO:0000259" key="9">
    <source>
        <dbReference type="PROSITE" id="PS50157"/>
    </source>
</evidence>
<reference evidence="10" key="3">
    <citation type="submission" date="2020-06" db="EMBL/GenBank/DDBJ databases">
        <title>Helianthus annuus Genome sequencing and assembly Release 2.</title>
        <authorList>
            <person name="Gouzy J."/>
            <person name="Langlade N."/>
            <person name="Munos S."/>
        </authorList>
    </citation>
    <scope>NUCLEOTIDE SEQUENCE</scope>
    <source>
        <tissue evidence="10">Leaves</tissue>
    </source>
</reference>
<name>A0A251TNM5_HELAN</name>
<reference evidence="11" key="2">
    <citation type="submission" date="2017-02" db="EMBL/GenBank/DDBJ databases">
        <title>Sunflower complete genome.</title>
        <authorList>
            <person name="Langlade N."/>
            <person name="Munos S."/>
        </authorList>
    </citation>
    <scope>NUCLEOTIDE SEQUENCE [LARGE SCALE GENOMIC DNA]</scope>
    <source>
        <tissue evidence="11">Leaves</tissue>
    </source>
</reference>
<dbReference type="GO" id="GO:0005634">
    <property type="term" value="C:nucleus"/>
    <property type="evidence" value="ECO:0007669"/>
    <property type="project" value="UniProtKB-SubCell"/>
</dbReference>
<dbReference type="AlphaFoldDB" id="A0A251TNM5"/>
<evidence type="ECO:0000256" key="5">
    <source>
        <dbReference type="ARBA" id="ARBA00023015"/>
    </source>
</evidence>
<feature type="domain" description="C2H2-type" evidence="9">
    <location>
        <begin position="36"/>
        <end position="63"/>
    </location>
</feature>
<dbReference type="Proteomes" id="UP000215914">
    <property type="component" value="Chromosome 10"/>
</dbReference>
<gene>
    <name evidence="11" type="ORF">HannXRQ_Chr10g0312781</name>
    <name evidence="10" type="ORF">HanXRQr2_Chr14g0664941</name>
</gene>
<dbReference type="InterPro" id="IPR052426">
    <property type="entry name" value="Plant_dev_regulator"/>
</dbReference>
<keyword evidence="4" id="KW-0862">Zinc</keyword>
<reference evidence="10 12" key="1">
    <citation type="journal article" date="2017" name="Nature">
        <title>The sunflower genome provides insights into oil metabolism, flowering and Asterid evolution.</title>
        <authorList>
            <person name="Badouin H."/>
            <person name="Gouzy J."/>
            <person name="Grassa C.J."/>
            <person name="Murat F."/>
            <person name="Staton S.E."/>
            <person name="Cottret L."/>
            <person name="Lelandais-Briere C."/>
            <person name="Owens G.L."/>
            <person name="Carrere S."/>
            <person name="Mayjonade B."/>
            <person name="Legrand L."/>
            <person name="Gill N."/>
            <person name="Kane N.C."/>
            <person name="Bowers J.E."/>
            <person name="Hubner S."/>
            <person name="Bellec A."/>
            <person name="Berard A."/>
            <person name="Berges H."/>
            <person name="Blanchet N."/>
            <person name="Boniface M.C."/>
            <person name="Brunel D."/>
            <person name="Catrice O."/>
            <person name="Chaidir N."/>
            <person name="Claudel C."/>
            <person name="Donnadieu C."/>
            <person name="Faraut T."/>
            <person name="Fievet G."/>
            <person name="Helmstetter N."/>
            <person name="King M."/>
            <person name="Knapp S.J."/>
            <person name="Lai Z."/>
            <person name="Le Paslier M.C."/>
            <person name="Lippi Y."/>
            <person name="Lorenzon L."/>
            <person name="Mandel J.R."/>
            <person name="Marage G."/>
            <person name="Marchand G."/>
            <person name="Marquand E."/>
            <person name="Bret-Mestries E."/>
            <person name="Morien E."/>
            <person name="Nambeesan S."/>
            <person name="Nguyen T."/>
            <person name="Pegot-Espagnet P."/>
            <person name="Pouilly N."/>
            <person name="Raftis F."/>
            <person name="Sallet E."/>
            <person name="Schiex T."/>
            <person name="Thomas J."/>
            <person name="Vandecasteele C."/>
            <person name="Vares D."/>
            <person name="Vear F."/>
            <person name="Vautrin S."/>
            <person name="Crespi M."/>
            <person name="Mangin B."/>
            <person name="Burke J.M."/>
            <person name="Salse J."/>
            <person name="Munos S."/>
            <person name="Vincourt P."/>
            <person name="Rieseberg L.H."/>
            <person name="Langlade N.B."/>
        </authorList>
    </citation>
    <scope>NUCLEOTIDE SEQUENCE [LARGE SCALE GENOMIC DNA]</scope>
    <source>
        <strain evidence="12">cv. SF193</strain>
        <tissue evidence="10">Leaves</tissue>
    </source>
</reference>
<keyword evidence="5" id="KW-0805">Transcription regulation</keyword>
<dbReference type="OrthoDB" id="1708403at2759"/>
<evidence type="ECO:0000256" key="2">
    <source>
        <dbReference type="ARBA" id="ARBA00022723"/>
    </source>
</evidence>
<dbReference type="EMBL" id="CM007899">
    <property type="protein sequence ID" value="OTG12725.1"/>
    <property type="molecule type" value="Genomic_DNA"/>
</dbReference>
<comment type="subcellular location">
    <subcellularLocation>
        <location evidence="1">Nucleus</location>
    </subcellularLocation>
</comment>
<dbReference type="SUPFAM" id="SSF57667">
    <property type="entry name" value="beta-beta-alpha zinc fingers"/>
    <property type="match status" value="1"/>
</dbReference>
<dbReference type="InterPro" id="IPR013087">
    <property type="entry name" value="Znf_C2H2_type"/>
</dbReference>
<dbReference type="InParanoid" id="A0A251TNM5"/>
<evidence type="ECO:0000313" key="10">
    <source>
        <dbReference type="EMBL" id="KAF5770930.1"/>
    </source>
</evidence>
<evidence type="ECO:0000256" key="8">
    <source>
        <dbReference type="PROSITE-ProRule" id="PRU00042"/>
    </source>
</evidence>
<dbReference type="Pfam" id="PF13912">
    <property type="entry name" value="zf-C2H2_6"/>
    <property type="match status" value="1"/>
</dbReference>
<dbReference type="PANTHER" id="PTHR45801:SF119">
    <property type="entry name" value="ZINC FINGER PROTEIN 10-LIKE"/>
    <property type="match status" value="1"/>
</dbReference>
<evidence type="ECO:0000256" key="3">
    <source>
        <dbReference type="ARBA" id="ARBA00022771"/>
    </source>
</evidence>
<evidence type="ECO:0000313" key="12">
    <source>
        <dbReference type="Proteomes" id="UP000215914"/>
    </source>
</evidence>
<organism evidence="11 12">
    <name type="scientific">Helianthus annuus</name>
    <name type="common">Common sunflower</name>
    <dbReference type="NCBI Taxonomy" id="4232"/>
    <lineage>
        <taxon>Eukaryota</taxon>
        <taxon>Viridiplantae</taxon>
        <taxon>Streptophyta</taxon>
        <taxon>Embryophyta</taxon>
        <taxon>Tracheophyta</taxon>
        <taxon>Spermatophyta</taxon>
        <taxon>Magnoliopsida</taxon>
        <taxon>eudicotyledons</taxon>
        <taxon>Gunneridae</taxon>
        <taxon>Pentapetalae</taxon>
        <taxon>asterids</taxon>
        <taxon>campanulids</taxon>
        <taxon>Asterales</taxon>
        <taxon>Asteraceae</taxon>
        <taxon>Asteroideae</taxon>
        <taxon>Heliantheae alliance</taxon>
        <taxon>Heliantheae</taxon>
        <taxon>Helianthus</taxon>
    </lineage>
</organism>
<dbReference type="SMART" id="SM00355">
    <property type="entry name" value="ZnF_C2H2"/>
    <property type="match status" value="1"/>
</dbReference>
<proteinExistence type="predicted"/>
<evidence type="ECO:0000256" key="6">
    <source>
        <dbReference type="ARBA" id="ARBA00023163"/>
    </source>
</evidence>
<keyword evidence="2" id="KW-0479">Metal-binding</keyword>
<dbReference type="Gene3D" id="3.30.160.60">
    <property type="entry name" value="Classic Zinc Finger"/>
    <property type="match status" value="1"/>
</dbReference>
<dbReference type="InterPro" id="IPR036236">
    <property type="entry name" value="Znf_C2H2_sf"/>
</dbReference>
<keyword evidence="12" id="KW-1185">Reference proteome</keyword>
<protein>
    <submittedName>
        <fullName evidence="11">Putative zinc finger C2H2-type/integrase DNA-binding domain-containing protein</fullName>
    </submittedName>
    <submittedName>
        <fullName evidence="10">Transcription factor C2H2 family</fullName>
    </submittedName>
</protein>
<dbReference type="GO" id="GO:0003677">
    <property type="term" value="F:DNA binding"/>
    <property type="evidence" value="ECO:0007669"/>
    <property type="project" value="UniProtKB-KW"/>
</dbReference>
<keyword evidence="6" id="KW-0804">Transcription</keyword>
<dbReference type="PROSITE" id="PS50157">
    <property type="entry name" value="ZINC_FINGER_C2H2_2"/>
    <property type="match status" value="1"/>
</dbReference>
<dbReference type="PANTHER" id="PTHR45801">
    <property type="entry name" value="OS07G0101800 PROTEIN"/>
    <property type="match status" value="1"/>
</dbReference>
<evidence type="ECO:0000256" key="7">
    <source>
        <dbReference type="ARBA" id="ARBA00023242"/>
    </source>
</evidence>
<evidence type="ECO:0000256" key="4">
    <source>
        <dbReference type="ARBA" id="ARBA00022833"/>
    </source>
</evidence>
<dbReference type="EMBL" id="MNCJ02000329">
    <property type="protein sequence ID" value="KAF5770930.1"/>
    <property type="molecule type" value="Genomic_DNA"/>
</dbReference>
<dbReference type="GO" id="GO:0008270">
    <property type="term" value="F:zinc ion binding"/>
    <property type="evidence" value="ECO:0007669"/>
    <property type="project" value="UniProtKB-KW"/>
</dbReference>
<accession>A0A251TNM5</accession>
<keyword evidence="3 8" id="KW-0863">Zinc-finger</keyword>
<keyword evidence="11" id="KW-0238">DNA-binding</keyword>